<sequence>MATVSSISKSMTGRPTSTSYIPDDLGSDLQKWEKISLTGFGKARIFLRGCHSVSMPNSLRPGSPSPSFFDGDSLRAGCASEAREERVETYMITLTACIVELSLVINTSLYNDNYISGNSAEQFTDVLKRYQSVHMYV</sequence>
<accession>A0A9P6NAW6</accession>
<proteinExistence type="predicted"/>
<feature type="region of interest" description="Disordered" evidence="1">
    <location>
        <begin position="1"/>
        <end position="20"/>
    </location>
</feature>
<protein>
    <submittedName>
        <fullName evidence="2">Uncharacterized protein</fullName>
    </submittedName>
</protein>
<dbReference type="AlphaFoldDB" id="A0A9P6NAW6"/>
<evidence type="ECO:0000256" key="1">
    <source>
        <dbReference type="SAM" id="MobiDB-lite"/>
    </source>
</evidence>
<evidence type="ECO:0000313" key="3">
    <source>
        <dbReference type="Proteomes" id="UP000886653"/>
    </source>
</evidence>
<evidence type="ECO:0000313" key="2">
    <source>
        <dbReference type="EMBL" id="KAG0142799.1"/>
    </source>
</evidence>
<organism evidence="2 3">
    <name type="scientific">Cronartium quercuum f. sp. fusiforme G11</name>
    <dbReference type="NCBI Taxonomy" id="708437"/>
    <lineage>
        <taxon>Eukaryota</taxon>
        <taxon>Fungi</taxon>
        <taxon>Dikarya</taxon>
        <taxon>Basidiomycota</taxon>
        <taxon>Pucciniomycotina</taxon>
        <taxon>Pucciniomycetes</taxon>
        <taxon>Pucciniales</taxon>
        <taxon>Coleosporiaceae</taxon>
        <taxon>Cronartium</taxon>
    </lineage>
</organism>
<name>A0A9P6NAW6_9BASI</name>
<comment type="caution">
    <text evidence="2">The sequence shown here is derived from an EMBL/GenBank/DDBJ whole genome shotgun (WGS) entry which is preliminary data.</text>
</comment>
<dbReference type="EMBL" id="MU167337">
    <property type="protein sequence ID" value="KAG0142799.1"/>
    <property type="molecule type" value="Genomic_DNA"/>
</dbReference>
<dbReference type="Proteomes" id="UP000886653">
    <property type="component" value="Unassembled WGS sequence"/>
</dbReference>
<reference evidence="2" key="1">
    <citation type="submission" date="2013-11" db="EMBL/GenBank/DDBJ databases">
        <title>Genome sequence of the fusiform rust pathogen reveals effectors for host alternation and coevolution with pine.</title>
        <authorList>
            <consortium name="DOE Joint Genome Institute"/>
            <person name="Smith K."/>
            <person name="Pendleton A."/>
            <person name="Kubisiak T."/>
            <person name="Anderson C."/>
            <person name="Salamov A."/>
            <person name="Aerts A."/>
            <person name="Riley R."/>
            <person name="Clum A."/>
            <person name="Lindquist E."/>
            <person name="Ence D."/>
            <person name="Campbell M."/>
            <person name="Kronenberg Z."/>
            <person name="Feau N."/>
            <person name="Dhillon B."/>
            <person name="Hamelin R."/>
            <person name="Burleigh J."/>
            <person name="Smith J."/>
            <person name="Yandell M."/>
            <person name="Nelson C."/>
            <person name="Grigoriev I."/>
            <person name="Davis J."/>
        </authorList>
    </citation>
    <scope>NUCLEOTIDE SEQUENCE</scope>
    <source>
        <strain evidence="2">G11</strain>
    </source>
</reference>
<gene>
    <name evidence="2" type="ORF">CROQUDRAFT_97089</name>
</gene>
<keyword evidence="3" id="KW-1185">Reference proteome</keyword>